<dbReference type="STRING" id="1121302.SAMN02745163_02875"/>
<evidence type="ECO:0000256" key="2">
    <source>
        <dbReference type="ARBA" id="ARBA00022630"/>
    </source>
</evidence>
<gene>
    <name evidence="5" type="ORF">SAMN02745163_02875</name>
</gene>
<evidence type="ECO:0000259" key="4">
    <source>
        <dbReference type="Pfam" id="PF01134"/>
    </source>
</evidence>
<dbReference type="RefSeq" id="WP_072989096.1">
    <property type="nucleotide sequence ID" value="NZ_FQZB01000012.1"/>
</dbReference>
<proteinExistence type="predicted"/>
<feature type="domain" description="MnmG N-terminal" evidence="4">
    <location>
        <begin position="265"/>
        <end position="349"/>
    </location>
</feature>
<keyword evidence="5" id="KW-0131">Cell cycle</keyword>
<protein>
    <submittedName>
        <fullName evidence="5">NAD/FAD-utilizing enzyme apparently involved in cell division</fullName>
    </submittedName>
</protein>
<evidence type="ECO:0000256" key="1">
    <source>
        <dbReference type="ARBA" id="ARBA00001974"/>
    </source>
</evidence>
<dbReference type="AlphaFoldDB" id="A0A1M6NDW1"/>
<dbReference type="Gene3D" id="3.50.50.60">
    <property type="entry name" value="FAD/NAD(P)-binding domain"/>
    <property type="match status" value="2"/>
</dbReference>
<dbReference type="Pfam" id="PF01134">
    <property type="entry name" value="GIDA"/>
    <property type="match status" value="2"/>
</dbReference>
<dbReference type="Proteomes" id="UP000184310">
    <property type="component" value="Unassembled WGS sequence"/>
</dbReference>
<dbReference type="EMBL" id="FQZB01000012">
    <property type="protein sequence ID" value="SHJ93794.1"/>
    <property type="molecule type" value="Genomic_DNA"/>
</dbReference>
<evidence type="ECO:0000313" key="6">
    <source>
        <dbReference type="Proteomes" id="UP000184310"/>
    </source>
</evidence>
<name>A0A1M6NDW1_9CLOT</name>
<reference evidence="5 6" key="1">
    <citation type="submission" date="2016-11" db="EMBL/GenBank/DDBJ databases">
        <authorList>
            <person name="Jaros S."/>
            <person name="Januszkiewicz K."/>
            <person name="Wedrychowicz H."/>
        </authorList>
    </citation>
    <scope>NUCLEOTIDE SEQUENCE [LARGE SCALE GENOMIC DNA]</scope>
    <source>
        <strain evidence="5 6">DSM 21758</strain>
    </source>
</reference>
<keyword evidence="3" id="KW-0274">FAD</keyword>
<dbReference type="PRINTS" id="PR00411">
    <property type="entry name" value="PNDRDTASEI"/>
</dbReference>
<evidence type="ECO:0000256" key="3">
    <source>
        <dbReference type="ARBA" id="ARBA00022827"/>
    </source>
</evidence>
<evidence type="ECO:0000313" key="5">
    <source>
        <dbReference type="EMBL" id="SHJ93794.1"/>
    </source>
</evidence>
<feature type="domain" description="MnmG N-terminal" evidence="4">
    <location>
        <begin position="2"/>
        <end position="221"/>
    </location>
</feature>
<dbReference type="InterPro" id="IPR036188">
    <property type="entry name" value="FAD/NAD-bd_sf"/>
</dbReference>
<organism evidence="5 6">
    <name type="scientific">Clostridium cavendishii DSM 21758</name>
    <dbReference type="NCBI Taxonomy" id="1121302"/>
    <lineage>
        <taxon>Bacteria</taxon>
        <taxon>Bacillati</taxon>
        <taxon>Bacillota</taxon>
        <taxon>Clostridia</taxon>
        <taxon>Eubacteriales</taxon>
        <taxon>Clostridiaceae</taxon>
        <taxon>Clostridium</taxon>
    </lineage>
</organism>
<keyword evidence="2" id="KW-0285">Flavoprotein</keyword>
<dbReference type="InterPro" id="IPR040131">
    <property type="entry name" value="MnmG_N"/>
</dbReference>
<comment type="cofactor">
    <cofactor evidence="1">
        <name>FAD</name>
        <dbReference type="ChEBI" id="CHEBI:57692"/>
    </cofactor>
</comment>
<dbReference type="GO" id="GO:0051301">
    <property type="term" value="P:cell division"/>
    <property type="evidence" value="ECO:0007669"/>
    <property type="project" value="UniProtKB-KW"/>
</dbReference>
<accession>A0A1M6NDW1</accession>
<dbReference type="SUPFAM" id="SSF51905">
    <property type="entry name" value="FAD/NAD(P)-binding domain"/>
    <property type="match status" value="1"/>
</dbReference>
<keyword evidence="5" id="KW-0132">Cell division</keyword>
<dbReference type="OrthoDB" id="2181at2"/>
<sequence length="425" mass="46730">MKVLVIGGGWSGVAAAIAAKKVGADVEIFEKTDLLLGLGNVGGIMRNNGRFTAAEEMIAMGAPELFNICDNLSRHKNISFPGHEHASLYDVNKIEGEVSRKLKELKIKTHMVTRITDIEINDKKILGIYDNEGTYYEGDTFVETTGSTGPMGNCLRYGNGCSMCILRCPSFGPRISISERAGVADIQGERNGDELGAFSGSCKLAKESLSYEIVKELDEKGVVILKLPKEDVNYDKLATKVCQQYALNEFAENLILLDTGHAKLMTTYYPLEKLRKIKGLENAKYVDPYAGGKGNSIRYLSVAPRTDDMKVEEVKNLFCAGEKAGLFVGHTEAICTGTLAGYNAVRQGLGMPSLILPRSIAVGDIIGYANEKVGSREGRKTRYTFAGSEYFKRMKEKNLYTVDIEEINKRINQLNLDNIFNIALI</sequence>
<keyword evidence="6" id="KW-1185">Reference proteome</keyword>